<dbReference type="InterPro" id="IPR001878">
    <property type="entry name" value="Znf_CCHC"/>
</dbReference>
<evidence type="ECO:0000259" key="2">
    <source>
        <dbReference type="PROSITE" id="PS50158"/>
    </source>
</evidence>
<evidence type="ECO:0000256" key="1">
    <source>
        <dbReference type="PROSITE-ProRule" id="PRU00047"/>
    </source>
</evidence>
<evidence type="ECO:0000313" key="3">
    <source>
        <dbReference type="EMBL" id="KFM75282.1"/>
    </source>
</evidence>
<name>A0A087UD43_STEMI</name>
<proteinExistence type="predicted"/>
<dbReference type="EMBL" id="KK119281">
    <property type="protein sequence ID" value="KFM75282.1"/>
    <property type="molecule type" value="Genomic_DNA"/>
</dbReference>
<accession>A0A087UD43</accession>
<dbReference type="Proteomes" id="UP000054359">
    <property type="component" value="Unassembled WGS sequence"/>
</dbReference>
<gene>
    <name evidence="3" type="ORF">X975_15685</name>
</gene>
<organism evidence="3 4">
    <name type="scientific">Stegodyphus mimosarum</name>
    <name type="common">African social velvet spider</name>
    <dbReference type="NCBI Taxonomy" id="407821"/>
    <lineage>
        <taxon>Eukaryota</taxon>
        <taxon>Metazoa</taxon>
        <taxon>Ecdysozoa</taxon>
        <taxon>Arthropoda</taxon>
        <taxon>Chelicerata</taxon>
        <taxon>Arachnida</taxon>
        <taxon>Araneae</taxon>
        <taxon>Araneomorphae</taxon>
        <taxon>Entelegynae</taxon>
        <taxon>Eresoidea</taxon>
        <taxon>Eresidae</taxon>
        <taxon>Stegodyphus</taxon>
    </lineage>
</organism>
<feature type="non-terminal residue" evidence="3">
    <location>
        <position position="270"/>
    </location>
</feature>
<dbReference type="GO" id="GO:0003676">
    <property type="term" value="F:nucleic acid binding"/>
    <property type="evidence" value="ECO:0007669"/>
    <property type="project" value="InterPro"/>
</dbReference>
<dbReference type="AlphaFoldDB" id="A0A087UD43"/>
<dbReference type="PROSITE" id="PS50158">
    <property type="entry name" value="ZF_CCHC"/>
    <property type="match status" value="1"/>
</dbReference>
<keyword evidence="1" id="KW-0862">Zinc</keyword>
<dbReference type="SUPFAM" id="SSF57756">
    <property type="entry name" value="Retrovirus zinc finger-like domains"/>
    <property type="match status" value="1"/>
</dbReference>
<sequence>MIKPDYAEIGVNTSTLLCCEIAHTRSQQHPTHDQQSRNEQPRVLLPIQPFQPPSNHRLLQKFYVILPARQGGIEVFCYTQEDINKLQEYMQKADVQADVKRREKRRPRCAIHDVSEQIKSEELIAELSATAEVSANLYKPLFRLKERRPNRVQWIIECTNTVFAAVLKLRKIYTDWQAHTITEFLGIKICFKCQQFGHLQDKCQSKKTFCAYCARLHNVKDCRAEMAACINCGDSNKQFGTHFDYQHPAYDSNCPSYQRTAYNVRLNTEY</sequence>
<dbReference type="GO" id="GO:0008270">
    <property type="term" value="F:zinc ion binding"/>
    <property type="evidence" value="ECO:0007669"/>
    <property type="project" value="UniProtKB-KW"/>
</dbReference>
<protein>
    <recommendedName>
        <fullName evidence="2">CCHC-type domain-containing protein</fullName>
    </recommendedName>
</protein>
<dbReference type="InterPro" id="IPR036875">
    <property type="entry name" value="Znf_CCHC_sf"/>
</dbReference>
<keyword evidence="4" id="KW-1185">Reference proteome</keyword>
<feature type="domain" description="CCHC-type" evidence="2">
    <location>
        <begin position="190"/>
        <end position="205"/>
    </location>
</feature>
<keyword evidence="1" id="KW-0479">Metal-binding</keyword>
<dbReference type="OrthoDB" id="6431089at2759"/>
<dbReference type="OMA" id="VCINCTI"/>
<keyword evidence="1" id="KW-0863">Zinc-finger</keyword>
<evidence type="ECO:0000313" key="4">
    <source>
        <dbReference type="Proteomes" id="UP000054359"/>
    </source>
</evidence>
<reference evidence="3 4" key="1">
    <citation type="submission" date="2013-11" db="EMBL/GenBank/DDBJ databases">
        <title>Genome sequencing of Stegodyphus mimosarum.</title>
        <authorList>
            <person name="Bechsgaard J."/>
        </authorList>
    </citation>
    <scope>NUCLEOTIDE SEQUENCE [LARGE SCALE GENOMIC DNA]</scope>
</reference>